<sequence length="447" mass="49217">MNRATSPRRLAAALIVLSALFCLGVAWPIEARASSIAVDIYGPGQRQLNIAQTAPLPIEPGRELPGMAHTLQERIRHNIGYMPFLFQMAESDVLGGLKVTAPTAEGIEFRRFLLSRADIIMTSAWRETAPETGAVELRVYEALSGQLLLGKAYDDVRPIHVPDVADLFCSELMKVLTGQGEFFLSQLAFTRKEGQAHNVWAARATGRDPRRLTNLPHICTSTAFRPDGKALAFTYIQPDGHRLGIWDESGVRLINLKGSAVIGPSFLPDGNLALTLNIAGAPDIYLLDRDFNILRPLAQSWNIDVSPSFDATGSKMVFTSGRAGNPHIFLLDVPTGQVTRVTYEGKYNTSPSISPDGRLVTFSRMVDGWHRIFVHDLQTGRERQLTFGPPGYDDEAPAFAPDGYYIAFTSDRTGEYKLYLTTRHGDGPMYIETGPGEAKSPSWALKR</sequence>
<dbReference type="Proteomes" id="UP000014975">
    <property type="component" value="Unassembled WGS sequence"/>
</dbReference>
<dbReference type="OrthoDB" id="9815657at2"/>
<dbReference type="PANTHER" id="PTHR36842">
    <property type="entry name" value="PROTEIN TOLB HOMOLOG"/>
    <property type="match status" value="1"/>
</dbReference>
<accession>S7TEN2</accession>
<evidence type="ECO:0000256" key="1">
    <source>
        <dbReference type="ARBA" id="ARBA00009820"/>
    </source>
</evidence>
<dbReference type="eggNOG" id="COG0823">
    <property type="taxonomic scope" value="Bacteria"/>
</dbReference>
<dbReference type="PATRIC" id="fig|1121439.3.peg.807"/>
<dbReference type="AlphaFoldDB" id="S7TEN2"/>
<comment type="similarity">
    <text evidence="1">Belongs to the TolB family.</text>
</comment>
<protein>
    <submittedName>
        <fullName evidence="2">WD40-like beta Propeller containing protein</fullName>
    </submittedName>
</protein>
<dbReference type="Gene3D" id="2.120.10.30">
    <property type="entry name" value="TolB, C-terminal domain"/>
    <property type="match status" value="1"/>
</dbReference>
<dbReference type="PANTHER" id="PTHR36842:SF1">
    <property type="entry name" value="PROTEIN TOLB"/>
    <property type="match status" value="1"/>
</dbReference>
<gene>
    <name evidence="2" type="ORF">dsat_2413</name>
</gene>
<comment type="caution">
    <text evidence="2">The sequence shown here is derived from an EMBL/GenBank/DDBJ whole genome shotgun (WGS) entry which is preliminary data.</text>
</comment>
<dbReference type="InterPro" id="IPR011659">
    <property type="entry name" value="WD40"/>
</dbReference>
<dbReference type="RefSeq" id="WP_020886299.1">
    <property type="nucleotide sequence ID" value="NZ_ATHI01000005.1"/>
</dbReference>
<name>S7TEN2_9BACT</name>
<dbReference type="SUPFAM" id="SSF82171">
    <property type="entry name" value="DPP6 N-terminal domain-like"/>
    <property type="match status" value="1"/>
</dbReference>
<proteinExistence type="inferred from homology"/>
<dbReference type="EMBL" id="ATHI01000005">
    <property type="protein sequence ID" value="EPR35050.1"/>
    <property type="molecule type" value="Genomic_DNA"/>
</dbReference>
<evidence type="ECO:0000313" key="3">
    <source>
        <dbReference type="Proteomes" id="UP000014975"/>
    </source>
</evidence>
<dbReference type="InterPro" id="IPR011042">
    <property type="entry name" value="6-blade_b-propeller_TolB-like"/>
</dbReference>
<reference evidence="2 3" key="1">
    <citation type="journal article" date="2013" name="Genome Announc.">
        <title>Draft genome sequences for three mercury-methylating, sulfate-reducing bacteria.</title>
        <authorList>
            <person name="Brown S.D."/>
            <person name="Hurt R.A.Jr."/>
            <person name="Gilmour C.C."/>
            <person name="Elias D.A."/>
        </authorList>
    </citation>
    <scope>NUCLEOTIDE SEQUENCE [LARGE SCALE GENOMIC DNA]</scope>
    <source>
        <strain evidence="2 3">DSM 16529</strain>
    </source>
</reference>
<dbReference type="Pfam" id="PF07676">
    <property type="entry name" value="PD40"/>
    <property type="match status" value="4"/>
</dbReference>
<evidence type="ECO:0000313" key="2">
    <source>
        <dbReference type="EMBL" id="EPR35050.1"/>
    </source>
</evidence>
<dbReference type="STRING" id="1121439.dsat_2413"/>
<organism evidence="2 3">
    <name type="scientific">Alkalidesulfovibrio alkalitolerans DSM 16529</name>
    <dbReference type="NCBI Taxonomy" id="1121439"/>
    <lineage>
        <taxon>Bacteria</taxon>
        <taxon>Pseudomonadati</taxon>
        <taxon>Thermodesulfobacteriota</taxon>
        <taxon>Desulfovibrionia</taxon>
        <taxon>Desulfovibrionales</taxon>
        <taxon>Desulfovibrionaceae</taxon>
        <taxon>Alkalidesulfovibrio</taxon>
    </lineage>
</organism>
<keyword evidence="3" id="KW-1185">Reference proteome</keyword>